<accession>A0ABT6VI90</accession>
<organism evidence="2 3">
    <name type="scientific">Halomonas kalidii</name>
    <dbReference type="NCBI Taxonomy" id="3043293"/>
    <lineage>
        <taxon>Bacteria</taxon>
        <taxon>Pseudomonadati</taxon>
        <taxon>Pseudomonadota</taxon>
        <taxon>Gammaproteobacteria</taxon>
        <taxon>Oceanospirillales</taxon>
        <taxon>Halomonadaceae</taxon>
        <taxon>Halomonas</taxon>
    </lineage>
</organism>
<dbReference type="EMBL" id="JASCQO010000034">
    <property type="protein sequence ID" value="MDI5933705.1"/>
    <property type="molecule type" value="Genomic_DNA"/>
</dbReference>
<dbReference type="Proteomes" id="UP001244242">
    <property type="component" value="Unassembled WGS sequence"/>
</dbReference>
<dbReference type="InterPro" id="IPR013024">
    <property type="entry name" value="GGCT-like"/>
</dbReference>
<protein>
    <submittedName>
        <fullName evidence="2">Gamma-glutamylcyclotransferase</fullName>
    </submittedName>
</protein>
<evidence type="ECO:0000313" key="2">
    <source>
        <dbReference type="EMBL" id="MDI5933705.1"/>
    </source>
</evidence>
<feature type="domain" description="Gamma-glutamylcyclotransferase AIG2-like" evidence="1">
    <location>
        <begin position="14"/>
        <end position="127"/>
    </location>
</feature>
<dbReference type="SUPFAM" id="SSF110857">
    <property type="entry name" value="Gamma-glutamyl cyclotransferase-like"/>
    <property type="match status" value="1"/>
</dbReference>
<keyword evidence="3" id="KW-1185">Reference proteome</keyword>
<evidence type="ECO:0000313" key="3">
    <source>
        <dbReference type="Proteomes" id="UP001244242"/>
    </source>
</evidence>
<dbReference type="Pfam" id="PF06094">
    <property type="entry name" value="GGACT"/>
    <property type="match status" value="1"/>
</dbReference>
<comment type="caution">
    <text evidence="2">The sequence shown here is derived from an EMBL/GenBank/DDBJ whole genome shotgun (WGS) entry which is preliminary data.</text>
</comment>
<sequence>MHTPTLAIARTPLVAVYGTLKRGLRNHHWLEGADFVGSDRLTRITLYDLGPFPGAKLEPSRGVEVEVFRVDARLLGDLDRLEDYRLRTPAAGLFDRTIHPTTYGPAWLYLYNPRLNGHAAIRQGGWRPRGEGCIGDKLPR</sequence>
<dbReference type="CDD" id="cd06661">
    <property type="entry name" value="GGCT_like"/>
    <property type="match status" value="1"/>
</dbReference>
<evidence type="ECO:0000259" key="1">
    <source>
        <dbReference type="Pfam" id="PF06094"/>
    </source>
</evidence>
<gene>
    <name evidence="2" type="ORF">QLQ84_07855</name>
</gene>
<dbReference type="Gene3D" id="3.10.490.10">
    <property type="entry name" value="Gamma-glutamyl cyclotransferase-like"/>
    <property type="match status" value="1"/>
</dbReference>
<dbReference type="InterPro" id="IPR036568">
    <property type="entry name" value="GGCT-like_sf"/>
</dbReference>
<name>A0ABT6VI90_9GAMM</name>
<dbReference type="InterPro" id="IPR009288">
    <property type="entry name" value="AIG2-like_dom"/>
</dbReference>
<proteinExistence type="predicted"/>
<dbReference type="RefSeq" id="WP_282721203.1">
    <property type="nucleotide sequence ID" value="NZ_JASCQO010000034.1"/>
</dbReference>
<reference evidence="2 3" key="1">
    <citation type="submission" date="2023-04" db="EMBL/GenBank/DDBJ databases">
        <title>Halomonas strains isolated from rhizosphere soil.</title>
        <authorList>
            <person name="Xu L."/>
            <person name="Sun J.-Q."/>
        </authorList>
    </citation>
    <scope>NUCLEOTIDE SEQUENCE [LARGE SCALE GENOMIC DNA]</scope>
    <source>
        <strain evidence="2 3">LN1S58</strain>
    </source>
</reference>